<reference evidence="2" key="1">
    <citation type="submission" date="2016-10" db="EMBL/GenBank/DDBJ databases">
        <authorList>
            <person name="Varghese N."/>
            <person name="Submissions S."/>
        </authorList>
    </citation>
    <scope>NUCLEOTIDE SEQUENCE [LARGE SCALE GENOMIC DNA]</scope>
    <source>
        <strain evidence="2">DSM 18130</strain>
    </source>
</reference>
<proteinExistence type="predicted"/>
<name>A0A1I0TV24_9SPHI</name>
<dbReference type="EMBL" id="FOJM01000015">
    <property type="protein sequence ID" value="SFA55699.1"/>
    <property type="molecule type" value="Genomic_DNA"/>
</dbReference>
<protein>
    <submittedName>
        <fullName evidence="1">Uncharacterized protein</fullName>
    </submittedName>
</protein>
<accession>A0A1I0TV24</accession>
<keyword evidence="2" id="KW-1185">Reference proteome</keyword>
<dbReference type="Proteomes" id="UP000198836">
    <property type="component" value="Unassembled WGS sequence"/>
</dbReference>
<dbReference type="AlphaFoldDB" id="A0A1I0TV24"/>
<sequence length="43" mass="5077">MEWFSYRMLLTNKVYALNSPLQTAILLILLKAILDSFQLRGKY</sequence>
<evidence type="ECO:0000313" key="2">
    <source>
        <dbReference type="Proteomes" id="UP000198836"/>
    </source>
</evidence>
<evidence type="ECO:0000313" key="1">
    <source>
        <dbReference type="EMBL" id="SFA55699.1"/>
    </source>
</evidence>
<gene>
    <name evidence="1" type="ORF">SAMN04488511_11523</name>
</gene>
<organism evidence="1 2">
    <name type="scientific">Pedobacter suwonensis</name>
    <dbReference type="NCBI Taxonomy" id="332999"/>
    <lineage>
        <taxon>Bacteria</taxon>
        <taxon>Pseudomonadati</taxon>
        <taxon>Bacteroidota</taxon>
        <taxon>Sphingobacteriia</taxon>
        <taxon>Sphingobacteriales</taxon>
        <taxon>Sphingobacteriaceae</taxon>
        <taxon>Pedobacter</taxon>
    </lineage>
</organism>
<dbReference type="STRING" id="332999.SAMN04488511_11523"/>